<name>A0A1C5JT88_9ACTN</name>
<evidence type="ECO:0000313" key="3">
    <source>
        <dbReference type="Proteomes" id="UP000198221"/>
    </source>
</evidence>
<organism evidence="2 3">
    <name type="scientific">Micromonospora inositola</name>
    <dbReference type="NCBI Taxonomy" id="47865"/>
    <lineage>
        <taxon>Bacteria</taxon>
        <taxon>Bacillati</taxon>
        <taxon>Actinomycetota</taxon>
        <taxon>Actinomycetes</taxon>
        <taxon>Micromonosporales</taxon>
        <taxon>Micromonosporaceae</taxon>
        <taxon>Micromonospora</taxon>
    </lineage>
</organism>
<dbReference type="EMBL" id="LT607754">
    <property type="protein sequence ID" value="SCG73469.1"/>
    <property type="molecule type" value="Genomic_DNA"/>
</dbReference>
<reference evidence="3" key="1">
    <citation type="submission" date="2016-06" db="EMBL/GenBank/DDBJ databases">
        <authorList>
            <person name="Varghese N."/>
            <person name="Submissions Spin"/>
        </authorList>
    </citation>
    <scope>NUCLEOTIDE SEQUENCE [LARGE SCALE GENOMIC DNA]</scope>
    <source>
        <strain evidence="3">DSM 43819</strain>
    </source>
</reference>
<evidence type="ECO:0000256" key="1">
    <source>
        <dbReference type="SAM" id="MobiDB-lite"/>
    </source>
</evidence>
<proteinExistence type="predicted"/>
<accession>A0A1C5JT88</accession>
<protein>
    <submittedName>
        <fullName evidence="2">Uncharacterized protein</fullName>
    </submittedName>
</protein>
<feature type="region of interest" description="Disordered" evidence="1">
    <location>
        <begin position="32"/>
        <end position="70"/>
    </location>
</feature>
<gene>
    <name evidence="2" type="ORF">GA0070613_5314</name>
</gene>
<dbReference type="Proteomes" id="UP000198221">
    <property type="component" value="Chromosome I"/>
</dbReference>
<sequence length="83" mass="8188">MRRRRSRRRPLVQAAAMSLAAVVTAVAVVRAGRRRPAKDTAGGLPVRGEGDVAGAGMLAPPVSGAAAGQSDAAASLGVARSAG</sequence>
<keyword evidence="3" id="KW-1185">Reference proteome</keyword>
<dbReference type="AlphaFoldDB" id="A0A1C5JT88"/>
<evidence type="ECO:0000313" key="2">
    <source>
        <dbReference type="EMBL" id="SCG73469.1"/>
    </source>
</evidence>